<dbReference type="EC" id="3.2.1.-" evidence="5"/>
<dbReference type="PRINTS" id="PR00131">
    <property type="entry name" value="GLHYDRLASE1"/>
</dbReference>
<accession>W6JZF5</accession>
<evidence type="ECO:0000313" key="6">
    <source>
        <dbReference type="Proteomes" id="UP000035763"/>
    </source>
</evidence>
<gene>
    <name evidence="5" type="ORF">BN11_4990028</name>
</gene>
<dbReference type="RefSeq" id="WP_162213307.1">
    <property type="nucleotide sequence ID" value="NZ_HG764815.1"/>
</dbReference>
<dbReference type="InterPro" id="IPR001360">
    <property type="entry name" value="Glyco_hydro_1"/>
</dbReference>
<dbReference type="Pfam" id="PF00232">
    <property type="entry name" value="Glyco_hydro_1"/>
    <property type="match status" value="2"/>
</dbReference>
<comment type="caution">
    <text evidence="5">The sequence shown here is derived from an EMBL/GenBank/DDBJ whole genome shotgun (WGS) entry which is preliminary data.</text>
</comment>
<organism evidence="5 6">
    <name type="scientific">Nostocoides australiense Ben110</name>
    <dbReference type="NCBI Taxonomy" id="1193182"/>
    <lineage>
        <taxon>Bacteria</taxon>
        <taxon>Bacillati</taxon>
        <taxon>Actinomycetota</taxon>
        <taxon>Actinomycetes</taxon>
        <taxon>Micrococcales</taxon>
        <taxon>Intrasporangiaceae</taxon>
        <taxon>Nostocoides</taxon>
    </lineage>
</organism>
<proteinExistence type="inferred from homology"/>
<dbReference type="Gene3D" id="3.20.20.80">
    <property type="entry name" value="Glycosidases"/>
    <property type="match status" value="1"/>
</dbReference>
<reference evidence="5 6" key="1">
    <citation type="journal article" date="2013" name="ISME J.">
        <title>A metabolic model for members of the genus Tetrasphaera involved in enhanced biological phosphorus removal.</title>
        <authorList>
            <person name="Kristiansen R."/>
            <person name="Nguyen H.T.T."/>
            <person name="Saunders A.M."/>
            <person name="Nielsen J.L."/>
            <person name="Wimmer R."/>
            <person name="Le V.Q."/>
            <person name="McIlroy S.J."/>
            <person name="Petrovski S."/>
            <person name="Seviour R.J."/>
            <person name="Calteau A."/>
            <person name="Nielsen K.L."/>
            <person name="Nielsen P.H."/>
        </authorList>
    </citation>
    <scope>NUCLEOTIDE SEQUENCE [LARGE SCALE GENOMIC DNA]</scope>
    <source>
        <strain evidence="5 6">Ben110</strain>
    </source>
</reference>
<evidence type="ECO:0000313" key="5">
    <source>
        <dbReference type="EMBL" id="CCH74968.1"/>
    </source>
</evidence>
<keyword evidence="6" id="KW-1185">Reference proteome</keyword>
<evidence type="ECO:0000256" key="3">
    <source>
        <dbReference type="ARBA" id="ARBA00023295"/>
    </source>
</evidence>
<protein>
    <submittedName>
        <fullName evidence="5">Putative beta-glucosidase (Modular protein)</fullName>
        <ecNumber evidence="5">3.2.1.-</ecNumber>
    </submittedName>
</protein>
<dbReference type="GO" id="GO:0005829">
    <property type="term" value="C:cytosol"/>
    <property type="evidence" value="ECO:0007669"/>
    <property type="project" value="TreeGrafter"/>
</dbReference>
<keyword evidence="3 5" id="KW-0326">Glycosidase</keyword>
<sequence length="521" mass="56731">MRTFPDGFLFGVSTAGHQIEGNNTTSDTWFLEQQQPSVFTKPSGPACNSFELWESDLDLVASFGLNAYRFSVEWARVEPEEGRFDDAAIDHYEAIVDGCLARGLKPVVTLNHFTSPHWFACRAGWLDPEAPELFARYVAKVIDRFGDRLAFVITFNEPDLPAMLQWANLPPVVAELERATLDAASASAGVQRYRAANVVLPEDMDAIADGMTAGHRAAKAIVKDRYPELPVGFSLAMVDDVVVGDDPSVRDRKRAEVYGRWLKLAREDDFLGVQNYERLTYDGNGLVLPEGAASGALYGGSEPRSLAECVKYANSVAGVPILVTEHGMEGQDDAKRVAFNEDSLLHLLDVIDSGVAVLGYLHWTLLDNFEWIFGYEKTLGLVAVDRETFARTPKPSAAALAAIATGRGVPDPVTSEALVATDRPGRYGKQLASHLSKRVASQWDDETGTGSLVFGHGGRADLAAVDGGLRFELVARPASVARLEDVIGRHLVRFGARDELAVAWTRSDGTAGTTQRNSEDD</sequence>
<dbReference type="Pfam" id="PF09981">
    <property type="entry name" value="DUF2218"/>
    <property type="match status" value="1"/>
</dbReference>
<dbReference type="STRING" id="1193182.BN11_4990028"/>
<dbReference type="SUPFAM" id="SSF51445">
    <property type="entry name" value="(Trans)glycosidases"/>
    <property type="match status" value="1"/>
</dbReference>
<dbReference type="PANTHER" id="PTHR10353">
    <property type="entry name" value="GLYCOSYL HYDROLASE"/>
    <property type="match status" value="1"/>
</dbReference>
<dbReference type="AlphaFoldDB" id="W6JZF5"/>
<dbReference type="GO" id="GO:0008422">
    <property type="term" value="F:beta-glucosidase activity"/>
    <property type="evidence" value="ECO:0007669"/>
    <property type="project" value="TreeGrafter"/>
</dbReference>
<evidence type="ECO:0000256" key="1">
    <source>
        <dbReference type="ARBA" id="ARBA00010838"/>
    </source>
</evidence>
<evidence type="ECO:0000256" key="2">
    <source>
        <dbReference type="ARBA" id="ARBA00022801"/>
    </source>
</evidence>
<name>W6JZF5_9MICO</name>
<dbReference type="InterPro" id="IPR017853">
    <property type="entry name" value="GH"/>
</dbReference>
<dbReference type="Gene3D" id="3.30.310.50">
    <property type="entry name" value="Alpha-D-phosphohexomutase, C-terminal domain"/>
    <property type="match status" value="1"/>
</dbReference>
<comment type="similarity">
    <text evidence="1 4">Belongs to the glycosyl hydrolase 1 family.</text>
</comment>
<dbReference type="EMBL" id="CAJA01000444">
    <property type="protein sequence ID" value="CCH74968.1"/>
    <property type="molecule type" value="Genomic_DNA"/>
</dbReference>
<dbReference type="InterPro" id="IPR014543">
    <property type="entry name" value="UCP028291"/>
</dbReference>
<dbReference type="PANTHER" id="PTHR10353:SF209">
    <property type="entry name" value="GALACTOLIPID GALACTOSYLTRANSFERASE SFR2, CHLOROPLASTIC"/>
    <property type="match status" value="1"/>
</dbReference>
<dbReference type="Proteomes" id="UP000035763">
    <property type="component" value="Unassembled WGS sequence"/>
</dbReference>
<dbReference type="GO" id="GO:0016052">
    <property type="term" value="P:carbohydrate catabolic process"/>
    <property type="evidence" value="ECO:0007669"/>
    <property type="project" value="TreeGrafter"/>
</dbReference>
<evidence type="ECO:0000256" key="4">
    <source>
        <dbReference type="RuleBase" id="RU003690"/>
    </source>
</evidence>
<keyword evidence="2 5" id="KW-0378">Hydrolase</keyword>